<feature type="domain" description="Xrn1 N-terminal" evidence="2">
    <location>
        <begin position="1"/>
        <end position="185"/>
    </location>
</feature>
<dbReference type="PANTHER" id="PTHR12341:SF7">
    <property type="entry name" value="5'-3' EXORIBONUCLEASE 1"/>
    <property type="match status" value="1"/>
</dbReference>
<evidence type="ECO:0000259" key="2">
    <source>
        <dbReference type="Pfam" id="PF03159"/>
    </source>
</evidence>
<proteinExistence type="inferred from homology"/>
<protein>
    <submittedName>
        <fullName evidence="3">XRN 5'-3' exonuclease</fullName>
    </submittedName>
</protein>
<dbReference type="InterPro" id="IPR027073">
    <property type="entry name" value="5_3_exoribonuclease"/>
</dbReference>
<keyword evidence="4" id="KW-1185">Reference proteome</keyword>
<sequence>MGIANFQQYVKKVYSKACKQKWNGVTYDNLYIDLNHVLHHVCYLSKDINDLSARFKDYLRGIIIANTPKKRVYLAADGPAPMAKMMLQRKRRLDMVKALDGDIDLKKNLNLNLTPGTDFMMKLERELAGFIRYIKEKYNLEVVTSITEADEGEIKVRHYLQKLQKRYPNETHLVYSGDSDVILLLFTCDDLSKIYQVIGKETIIHFGTMLDQHRELFGKTDSDKLDFVFINLLMGNDYLPKVSYLKLENVWEAYKTVSKRRPKGMVTLNGTNVQIDQLFVYDLLSIGAKKSPAHLLRRFKDSDLYESSYENYVNGLYWCFGMYTTGSCSDYRYIYDHQTSPHVYGAMWSIIFNNKYTITKTPSIDVDLYGLLLIPEKAKALLSKEQNLIAEKLVEIHPIIYEEGRCDKCKNYSRLVSKLQKEMKLYDSDSNEKSDISKRLAKLNKIFSSHRETHEKLTAEKIDLITKDFVVVRDELRETVNFDDDDVVVDDNDVATYQPTKRTNLPKKRMF</sequence>
<dbReference type="PANTHER" id="PTHR12341">
    <property type="entry name" value="5'-&gt;3' EXORIBONUCLEASE"/>
    <property type="match status" value="1"/>
</dbReference>
<accession>A0A5K0U8V9</accession>
<reference evidence="3 4" key="1">
    <citation type="submission" date="2018-10" db="EMBL/GenBank/DDBJ databases">
        <authorList>
            <consortium name="IHU Genomes"/>
        </authorList>
    </citation>
    <scope>NUCLEOTIDE SEQUENCE [LARGE SCALE GENOMIC DNA]</scope>
    <source>
        <strain evidence="3 4">A1</strain>
    </source>
</reference>
<dbReference type="Gene3D" id="3.40.50.12390">
    <property type="match status" value="1"/>
</dbReference>
<gene>
    <name evidence="3" type="ORF">YASMINEVIRUS_246</name>
</gene>
<dbReference type="GO" id="GO:0003723">
    <property type="term" value="F:RNA binding"/>
    <property type="evidence" value="ECO:0007669"/>
    <property type="project" value="TreeGrafter"/>
</dbReference>
<dbReference type="InterPro" id="IPR004859">
    <property type="entry name" value="Xrn1_N"/>
</dbReference>
<dbReference type="EMBL" id="UPSH01000001">
    <property type="protein sequence ID" value="VBB17783.1"/>
    <property type="molecule type" value="Genomic_DNA"/>
</dbReference>
<dbReference type="Proteomes" id="UP000594342">
    <property type="component" value="Unassembled WGS sequence"/>
</dbReference>
<keyword evidence="3" id="KW-0540">Nuclease</keyword>
<dbReference type="GO" id="GO:0000956">
    <property type="term" value="P:nuclear-transcribed mRNA catabolic process"/>
    <property type="evidence" value="ECO:0007669"/>
    <property type="project" value="TreeGrafter"/>
</dbReference>
<comment type="caution">
    <text evidence="3">The sequence shown here is derived from an EMBL/GenBank/DDBJ whole genome shotgun (WGS) entry which is preliminary data.</text>
</comment>
<keyword evidence="3" id="KW-0269">Exonuclease</keyword>
<name>A0A5K0U8V9_9VIRU</name>
<keyword evidence="3" id="KW-0378">Hydrolase</keyword>
<comment type="similarity">
    <text evidence="1">Belongs to the 5'-3' exonuclease family.</text>
</comment>
<evidence type="ECO:0000313" key="4">
    <source>
        <dbReference type="Proteomes" id="UP000594342"/>
    </source>
</evidence>
<dbReference type="Pfam" id="PF03159">
    <property type="entry name" value="XRN_N"/>
    <property type="match status" value="1"/>
</dbReference>
<evidence type="ECO:0000313" key="3">
    <source>
        <dbReference type="EMBL" id="VBB17783.1"/>
    </source>
</evidence>
<dbReference type="GO" id="GO:0004534">
    <property type="term" value="F:5'-3' RNA exonuclease activity"/>
    <property type="evidence" value="ECO:0007669"/>
    <property type="project" value="TreeGrafter"/>
</dbReference>
<evidence type="ECO:0000256" key="1">
    <source>
        <dbReference type="ARBA" id="ARBA00038299"/>
    </source>
</evidence>
<organism evidence="3 4">
    <name type="scientific">Yasminevirus sp. GU-2018</name>
    <dbReference type="NCBI Taxonomy" id="2420051"/>
    <lineage>
        <taxon>Viruses</taxon>
        <taxon>Varidnaviria</taxon>
        <taxon>Bamfordvirae</taxon>
        <taxon>Nucleocytoviricota</taxon>
        <taxon>Megaviricetes</taxon>
        <taxon>Imitervirales</taxon>
        <taxon>Mimiviridae</taxon>
        <taxon>Klosneuvirinae</taxon>
        <taxon>Yasminevirus</taxon>
        <taxon>Yasminevirus saudimassiliense</taxon>
    </lineage>
</organism>